<evidence type="ECO:0000313" key="2">
    <source>
        <dbReference type="Proteomes" id="UP001057452"/>
    </source>
</evidence>
<accession>A0ACB9Y157</accession>
<dbReference type="Proteomes" id="UP001057452">
    <property type="component" value="Chromosome 1"/>
</dbReference>
<proteinExistence type="predicted"/>
<gene>
    <name evidence="1" type="ORF">KUCAC02_016202</name>
</gene>
<name>A0ACB9Y157_CHAAC</name>
<dbReference type="EMBL" id="CM043785">
    <property type="protein sequence ID" value="KAI4833293.1"/>
    <property type="molecule type" value="Genomic_DNA"/>
</dbReference>
<keyword evidence="2" id="KW-1185">Reference proteome</keyword>
<protein>
    <submittedName>
        <fullName evidence="1">Uncharacterized protein</fullName>
    </submittedName>
</protein>
<sequence>MGIKAVRSHMLSASHKAAMGHKQQVSIAHFCATSPPPPTIAEATASATSSQVTADLRVMLAATPTLRAEVLWCLNTVMKHQSINSNEGISDLFQAMFPDSEIAKKFACGKDKTGYIVRFGLAPYFKEQLVNSINKAGPFVLMFDESLNQATKKKQMDVHIRFWDDGCVRARYLGSQFLGHGRAEDLLHHIKECGAQLKMRQLMSVSMDGPNVNFKLVNLLQKEHAELYGGAQLVLVGSCGLHTLHNAVKAGFTMWQLERLLRAMHYLFHNVPARREDFTTLTGSSCFPLPFCGHRWVENVRVAERAVEIWPMLQKYVDGVKNKKIPNPATASYDTIAAAQGDPLIIAKLQFFFAISRTFSPFLLKFQTDEPVMPFLAKDLAELLKSLLRRFALVLNLSSRHFRANQGAEKECMKGLAAMVKKVQEKSPLKFPVVRHIACLDPTNMSRDPEWCIGKMKSVVQRFLEDKQLAGGVSAGDVIVQQFERFLSVEGRGEGFLSFQPFEQRLDVFLHEALSTYPELQRFCQSLLLLSHGQATVERGFSVNKEVETVNLLEESLEAQRLICDQVSVCGGVLKVPLTKELLASAAFARSRYRIYLDQQQKKRQSATQSLKRRAVEDELEQLKKKRKILKEVCGVLQKDADQLAEQAEGKAGSLMAQLLTKSNTLRRRHKEKRIELEQTEKEWDSKANELRHMP</sequence>
<organism evidence="1 2">
    <name type="scientific">Chaenocephalus aceratus</name>
    <name type="common">Blackfin icefish</name>
    <name type="synonym">Chaenichthys aceratus</name>
    <dbReference type="NCBI Taxonomy" id="36190"/>
    <lineage>
        <taxon>Eukaryota</taxon>
        <taxon>Metazoa</taxon>
        <taxon>Chordata</taxon>
        <taxon>Craniata</taxon>
        <taxon>Vertebrata</taxon>
        <taxon>Euteleostomi</taxon>
        <taxon>Actinopterygii</taxon>
        <taxon>Neopterygii</taxon>
        <taxon>Teleostei</taxon>
        <taxon>Neoteleostei</taxon>
        <taxon>Acanthomorphata</taxon>
        <taxon>Eupercaria</taxon>
        <taxon>Perciformes</taxon>
        <taxon>Notothenioidei</taxon>
        <taxon>Channichthyidae</taxon>
        <taxon>Chaenocephalus</taxon>
    </lineage>
</organism>
<reference evidence="1" key="1">
    <citation type="submission" date="2022-05" db="EMBL/GenBank/DDBJ databases">
        <title>Chromosome-level genome of Chaenocephalus aceratus.</title>
        <authorList>
            <person name="Park H."/>
        </authorList>
    </citation>
    <scope>NUCLEOTIDE SEQUENCE</scope>
    <source>
        <strain evidence="1">KU_202001</strain>
    </source>
</reference>
<comment type="caution">
    <text evidence="1">The sequence shown here is derived from an EMBL/GenBank/DDBJ whole genome shotgun (WGS) entry which is preliminary data.</text>
</comment>
<evidence type="ECO:0000313" key="1">
    <source>
        <dbReference type="EMBL" id="KAI4833293.1"/>
    </source>
</evidence>